<comment type="caution">
    <text evidence="2">The sequence shown here is derived from an EMBL/GenBank/DDBJ whole genome shotgun (WGS) entry which is preliminary data.</text>
</comment>
<keyword evidence="3" id="KW-1185">Reference proteome</keyword>
<evidence type="ECO:0000313" key="3">
    <source>
        <dbReference type="Proteomes" id="UP001501319"/>
    </source>
</evidence>
<organism evidence="2 3">
    <name type="scientific">Kribbella alba</name>
    <dbReference type="NCBI Taxonomy" id="190197"/>
    <lineage>
        <taxon>Bacteria</taxon>
        <taxon>Bacillati</taxon>
        <taxon>Actinomycetota</taxon>
        <taxon>Actinomycetes</taxon>
        <taxon>Propionibacteriales</taxon>
        <taxon>Kribbellaceae</taxon>
        <taxon>Kribbella</taxon>
    </lineage>
</organism>
<dbReference type="EMBL" id="BAAANE010000002">
    <property type="protein sequence ID" value="GAA1622352.1"/>
    <property type="molecule type" value="Genomic_DNA"/>
</dbReference>
<dbReference type="Proteomes" id="UP001501319">
    <property type="component" value="Unassembled WGS sequence"/>
</dbReference>
<evidence type="ECO:0000313" key="2">
    <source>
        <dbReference type="EMBL" id="GAA1622352.1"/>
    </source>
</evidence>
<evidence type="ECO:0000256" key="1">
    <source>
        <dbReference type="SAM" id="SignalP"/>
    </source>
</evidence>
<sequence>MFGVGATAAASALAAGPAAAGVDKATGRYVAESNVNVDATPSPDLLPLTGGPDFPIGLFWPPHPFASTPERFTEIAEAGFDFVISGNYAGDGIIFQYQLGLARTAGLKMLISDDVQIRSMSRWFSISDNPSGSPSSTPGCGATAYR</sequence>
<accession>A0ABN2F0M2</accession>
<protein>
    <submittedName>
        <fullName evidence="2">Uncharacterized protein</fullName>
    </submittedName>
</protein>
<feature type="signal peptide" evidence="1">
    <location>
        <begin position="1"/>
        <end position="20"/>
    </location>
</feature>
<keyword evidence="1" id="KW-0732">Signal</keyword>
<name>A0ABN2F0M2_9ACTN</name>
<gene>
    <name evidence="2" type="ORF">GCM10009744_06990</name>
</gene>
<feature type="chain" id="PRO_5046725859" evidence="1">
    <location>
        <begin position="21"/>
        <end position="146"/>
    </location>
</feature>
<reference evidence="2 3" key="1">
    <citation type="journal article" date="2019" name="Int. J. Syst. Evol. Microbiol.">
        <title>The Global Catalogue of Microorganisms (GCM) 10K type strain sequencing project: providing services to taxonomists for standard genome sequencing and annotation.</title>
        <authorList>
            <consortium name="The Broad Institute Genomics Platform"/>
            <consortium name="The Broad Institute Genome Sequencing Center for Infectious Disease"/>
            <person name="Wu L."/>
            <person name="Ma J."/>
        </authorList>
    </citation>
    <scope>NUCLEOTIDE SEQUENCE [LARGE SCALE GENOMIC DNA]</scope>
    <source>
        <strain evidence="2 3">JCM 14306</strain>
    </source>
</reference>
<proteinExistence type="predicted"/>